<dbReference type="Gene3D" id="3.40.50.300">
    <property type="entry name" value="P-loop containing nucleotide triphosphate hydrolases"/>
    <property type="match status" value="2"/>
</dbReference>
<dbReference type="SMART" id="SM00382">
    <property type="entry name" value="AAA"/>
    <property type="match status" value="2"/>
</dbReference>
<comment type="caution">
    <text evidence="9">The sequence shown here is derived from an EMBL/GenBank/DDBJ whole genome shotgun (WGS) entry which is preliminary data.</text>
</comment>
<keyword evidence="6" id="KW-0472">Membrane</keyword>
<reference evidence="9 10" key="1">
    <citation type="submission" date="2024-05" db="EMBL/GenBank/DDBJ databases">
        <title>Sinomonas sp. nov., isolated from a waste landfill.</title>
        <authorList>
            <person name="Zhao Y."/>
        </authorList>
    </citation>
    <scope>NUCLEOTIDE SEQUENCE [LARGE SCALE GENOMIC DNA]</scope>
    <source>
        <strain evidence="9 10">CCTCC AB2014300</strain>
    </source>
</reference>
<dbReference type="Proteomes" id="UP001422074">
    <property type="component" value="Unassembled WGS sequence"/>
</dbReference>
<evidence type="ECO:0000256" key="2">
    <source>
        <dbReference type="ARBA" id="ARBA00022741"/>
    </source>
</evidence>
<evidence type="ECO:0000313" key="10">
    <source>
        <dbReference type="Proteomes" id="UP001422074"/>
    </source>
</evidence>
<keyword evidence="2 4" id="KW-0547">Nucleotide-binding</keyword>
<accession>A0ABU9WWH1</accession>
<evidence type="ECO:0000256" key="1">
    <source>
        <dbReference type="ARBA" id="ARBA00022553"/>
    </source>
</evidence>
<dbReference type="InterPro" id="IPR002543">
    <property type="entry name" value="FtsK_dom"/>
</dbReference>
<evidence type="ECO:0000259" key="7">
    <source>
        <dbReference type="PROSITE" id="PS50006"/>
    </source>
</evidence>
<dbReference type="PROSITE" id="PS50901">
    <property type="entry name" value="FTSK"/>
    <property type="match status" value="1"/>
</dbReference>
<dbReference type="PANTHER" id="PTHR22683:SF1">
    <property type="entry name" value="TYPE VII SECRETION SYSTEM PROTEIN ESSC"/>
    <property type="match status" value="1"/>
</dbReference>
<dbReference type="SUPFAM" id="SSF52540">
    <property type="entry name" value="P-loop containing nucleoside triphosphate hydrolases"/>
    <property type="match status" value="1"/>
</dbReference>
<gene>
    <name evidence="9" type="ORF">ABCQ75_03060</name>
</gene>
<dbReference type="InterPro" id="IPR003593">
    <property type="entry name" value="AAA+_ATPase"/>
</dbReference>
<evidence type="ECO:0000313" key="9">
    <source>
        <dbReference type="EMBL" id="MEN2743519.1"/>
    </source>
</evidence>
<organism evidence="9 10">
    <name type="scientific">Sinomonas halotolerans</name>
    <dbReference type="NCBI Taxonomy" id="1644133"/>
    <lineage>
        <taxon>Bacteria</taxon>
        <taxon>Bacillati</taxon>
        <taxon>Actinomycetota</taxon>
        <taxon>Actinomycetes</taxon>
        <taxon>Micrococcales</taxon>
        <taxon>Micrococcaceae</taxon>
        <taxon>Sinomonas</taxon>
    </lineage>
</organism>
<dbReference type="InterPro" id="IPR050206">
    <property type="entry name" value="FtsK/SpoIIIE/SftA"/>
</dbReference>
<dbReference type="RefSeq" id="WP_345883045.1">
    <property type="nucleotide sequence ID" value="NZ_JBDFRB010000002.1"/>
</dbReference>
<dbReference type="Pfam" id="PF01580">
    <property type="entry name" value="FtsK_SpoIIIE"/>
    <property type="match status" value="1"/>
</dbReference>
<dbReference type="InterPro" id="IPR008984">
    <property type="entry name" value="SMAD_FHA_dom_sf"/>
</dbReference>
<protein>
    <submittedName>
        <fullName evidence="9">FtsK/SpoIIIE domain-containing protein</fullName>
    </submittedName>
</protein>
<keyword evidence="10" id="KW-1185">Reference proteome</keyword>
<dbReference type="InterPro" id="IPR027417">
    <property type="entry name" value="P-loop_NTPase"/>
</dbReference>
<dbReference type="SUPFAM" id="SSF49879">
    <property type="entry name" value="SMAD/FHA domain"/>
    <property type="match status" value="1"/>
</dbReference>
<name>A0ABU9WWH1_9MICC</name>
<dbReference type="PANTHER" id="PTHR22683">
    <property type="entry name" value="SPORULATION PROTEIN RELATED"/>
    <property type="match status" value="1"/>
</dbReference>
<dbReference type="CDD" id="cd00060">
    <property type="entry name" value="FHA"/>
    <property type="match status" value="1"/>
</dbReference>
<dbReference type="InterPro" id="IPR000253">
    <property type="entry name" value="FHA_dom"/>
</dbReference>
<evidence type="ECO:0000256" key="4">
    <source>
        <dbReference type="PROSITE-ProRule" id="PRU00289"/>
    </source>
</evidence>
<dbReference type="CDD" id="cd01127">
    <property type="entry name" value="TrwB_TraG_TraD_VirD4"/>
    <property type="match status" value="1"/>
</dbReference>
<dbReference type="Pfam" id="PF16697">
    <property type="entry name" value="Yop-YscD_cpl"/>
    <property type="match status" value="1"/>
</dbReference>
<feature type="binding site" evidence="4">
    <location>
        <begin position="571"/>
        <end position="578"/>
    </location>
    <ligand>
        <name>ATP</name>
        <dbReference type="ChEBI" id="CHEBI:30616"/>
    </ligand>
</feature>
<sequence length="1356" mass="137315">MELHCTLVTLSPGHARARQLRRELVIDVAEGAPGAEVAAALGHLGAGRLLTLDGVPLAECLAGEPPLRSGAVIVAGAVAPPSPAPPLVLVVRTGPAAGTVVPLARGVLALGRAGTATAGPRAALPDPELSREHATVEVGDAGVVLRDADSANGTWLEGARVREASLAVGQEFRIGGSVCTLEFAAEPPAVHPEAGSAPPDPLTVTRHSPPSRRAALIATAVLPLLLGVGLAAATGMWMFLAFTAVSAVSLAIPLFEGGAARRAFARALAAAADDDAARRRRHAPDAGVLVRSAASPSPSATPPSPVPDSAVWLRLGTADQPALITVEPAEPGMDVPRLRGAPLVIPAQGRVAVQGGAEPVAGLLRSLVLQTALLPAGRDFGVVLVGGSPELRLAARYLPRVRVLADGAAESPSALEAAMPAAGSAVVVMLPGLAPEAASACSRIAAQRGWAVFGPAEASGSAPDAEIRLGARVSHLVRGDERIPFAPDLVPAQVFAAAARRAAAEPVHHDGAVPASCGLDEIAAAFDAEGMAEAWSRAAADRAVAVPLGLSASGALYLDLVADGPHILIAGTTGSGKSELLRSMVAGAAAACPPDQLSFLFVDFKGGSGLEPLGGLPHCTGLVTDLAEGGMDRALASLRAELRRRERILAGARAADLPDYCARGGTGLPRLAVVIDEFRVLVDEAPGALAELLRIATVGRSLGMHLVMATQRPQGAVSSDIRANVTTTIALRTQSESESSDVLGSSVSARIPVGLPGRAFLRVAGSEPVEFQTASLVVGASRAASPGILVHDAADWLERGVGSHAGHRIRLPAPAEAAVPLVAAAAAAWARRHGGSGPGLRRLLPPPLPERLALSAVPHAGAHAAAPPSADVLLGVVDLPSEQRTAPLVWTPEAHGHLALVGPHGAGGRECLTAIAAQLLAAPPTRHVYVLDADGSLAWLAGQPRVGAHAGASDLRRAARVIARLAEECSARRSGHGGATPLVLLISGWGAWVSALRQSPQAWAEEALVDLVRDGAAAGLAVVAEGEREFVASRAFAGLPSRIHFPLGTTEETRLAWPRLPAMPALAGRGAATGTVVPAGAHAVQCAVLDEEAKSAWTEAGVRAPCSPRPFRVDPLPALAPAHEVAARAREAAGGMHGGNGIGSGDRCADGPLLVGLAGDEAAPLALELGHGQVLLVLGGRGAGKSGFLEALPLMNSGTRFVHPPRAGQLEAWEDLLAGAEAGRRPLPAVVLVDDADSLTPAEDALIPRILDAGARVVATAAYSAALYARCPLALTARSSGVGLLLAPRSPADGEVFGTRIDVPGRVPPGRAIAVVDGCTVDVQLGHRAPRAGRMPGAGSGGPLTTAQGLALRGEQ</sequence>
<evidence type="ECO:0000259" key="8">
    <source>
        <dbReference type="PROSITE" id="PS50901"/>
    </source>
</evidence>
<dbReference type="PROSITE" id="PS50006">
    <property type="entry name" value="FHA_DOMAIN"/>
    <property type="match status" value="1"/>
</dbReference>
<feature type="domain" description="FHA" evidence="7">
    <location>
        <begin position="108"/>
        <end position="161"/>
    </location>
</feature>
<keyword evidence="1" id="KW-0597">Phosphoprotein</keyword>
<evidence type="ECO:0000256" key="3">
    <source>
        <dbReference type="ARBA" id="ARBA00022840"/>
    </source>
</evidence>
<keyword evidence="6" id="KW-1133">Transmembrane helix</keyword>
<proteinExistence type="predicted"/>
<evidence type="ECO:0000256" key="5">
    <source>
        <dbReference type="SAM" id="MobiDB-lite"/>
    </source>
</evidence>
<keyword evidence="6" id="KW-0812">Transmembrane</keyword>
<dbReference type="EMBL" id="JBDFRB010000002">
    <property type="protein sequence ID" value="MEN2743519.1"/>
    <property type="molecule type" value="Genomic_DNA"/>
</dbReference>
<feature type="transmembrane region" description="Helical" evidence="6">
    <location>
        <begin position="215"/>
        <end position="240"/>
    </location>
</feature>
<dbReference type="Gene3D" id="2.60.200.20">
    <property type="match status" value="1"/>
</dbReference>
<keyword evidence="3 4" id="KW-0067">ATP-binding</keyword>
<feature type="region of interest" description="Disordered" evidence="5">
    <location>
        <begin position="1330"/>
        <end position="1356"/>
    </location>
</feature>
<dbReference type="InterPro" id="IPR032030">
    <property type="entry name" value="YscD_cytoplasmic_dom"/>
</dbReference>
<dbReference type="SMART" id="SM00240">
    <property type="entry name" value="FHA"/>
    <property type="match status" value="1"/>
</dbReference>
<evidence type="ECO:0000256" key="6">
    <source>
        <dbReference type="SAM" id="Phobius"/>
    </source>
</evidence>
<feature type="domain" description="FtsK" evidence="8">
    <location>
        <begin position="553"/>
        <end position="740"/>
    </location>
</feature>